<dbReference type="RefSeq" id="XP_062626441.1">
    <property type="nucleotide sequence ID" value="XM_062770457.1"/>
</dbReference>
<evidence type="ECO:0000313" key="2">
    <source>
        <dbReference type="Proteomes" id="UP000827549"/>
    </source>
</evidence>
<protein>
    <submittedName>
        <fullName evidence="1">Uncharacterized protein</fullName>
    </submittedName>
</protein>
<evidence type="ECO:0000313" key="1">
    <source>
        <dbReference type="EMBL" id="WOO80409.1"/>
    </source>
</evidence>
<dbReference type="Proteomes" id="UP000827549">
    <property type="component" value="Chromosome 3"/>
</dbReference>
<dbReference type="GeneID" id="87807167"/>
<dbReference type="AlphaFoldDB" id="A0AAF0Y9H1"/>
<reference evidence="1" key="1">
    <citation type="submission" date="2023-10" db="EMBL/GenBank/DDBJ databases">
        <authorList>
            <person name="Noh H."/>
        </authorList>
    </citation>
    <scope>NUCLEOTIDE SEQUENCE</scope>
    <source>
        <strain evidence="1">DUCC4014</strain>
    </source>
</reference>
<keyword evidence="2" id="KW-1185">Reference proteome</keyword>
<gene>
    <name evidence="1" type="ORF">LOC62_03G003926</name>
</gene>
<proteinExistence type="predicted"/>
<name>A0AAF0Y9H1_9TREE</name>
<dbReference type="EMBL" id="CP086716">
    <property type="protein sequence ID" value="WOO80409.1"/>
    <property type="molecule type" value="Genomic_DNA"/>
</dbReference>
<accession>A0AAF0Y9H1</accession>
<organism evidence="1 2">
    <name type="scientific">Vanrija pseudolonga</name>
    <dbReference type="NCBI Taxonomy" id="143232"/>
    <lineage>
        <taxon>Eukaryota</taxon>
        <taxon>Fungi</taxon>
        <taxon>Dikarya</taxon>
        <taxon>Basidiomycota</taxon>
        <taxon>Agaricomycotina</taxon>
        <taxon>Tremellomycetes</taxon>
        <taxon>Trichosporonales</taxon>
        <taxon>Trichosporonaceae</taxon>
        <taxon>Vanrija</taxon>
    </lineage>
</organism>
<sequence length="339" mass="37268">MRLPITAGAAVRLALPRATVRQQQQHPAASSCSGLLWSLSPSPKISTTAATTRRAFTTTVPPPPARTYHFTDADLVDTYTQRWARVDVARAPELDDTEWGQAARVTVTPVVTQVLHFAEPPSDMHVAFPRTPQRHVPVAQFPASERVVYERAANVASYTVPPGTTGIALNLAYAHDAPWLARMLAVQVPPAVDAALGHLVVNLSPGYSPGGITTVQGEYYRSWRRVLAHWLYDGIVTRLCAETVVTVLGLARLDPTRTVEAELVDQVTELCQEAYLDAIDACDQGQAPFWLSDAESLDTALRDARLREHHNLPLEHMRIWSPGQYEEEVGSEVFELIVG</sequence>